<feature type="region of interest" description="Disordered" evidence="1">
    <location>
        <begin position="1"/>
        <end position="27"/>
    </location>
</feature>
<evidence type="ECO:0000313" key="2">
    <source>
        <dbReference type="EMBL" id="KAJ4426571.1"/>
    </source>
</evidence>
<keyword evidence="3" id="KW-1185">Reference proteome</keyword>
<dbReference type="Proteomes" id="UP001148838">
    <property type="component" value="Unassembled WGS sequence"/>
</dbReference>
<evidence type="ECO:0000313" key="3">
    <source>
        <dbReference type="Proteomes" id="UP001148838"/>
    </source>
</evidence>
<organism evidence="2 3">
    <name type="scientific">Periplaneta americana</name>
    <name type="common">American cockroach</name>
    <name type="synonym">Blatta americana</name>
    <dbReference type="NCBI Taxonomy" id="6978"/>
    <lineage>
        <taxon>Eukaryota</taxon>
        <taxon>Metazoa</taxon>
        <taxon>Ecdysozoa</taxon>
        <taxon>Arthropoda</taxon>
        <taxon>Hexapoda</taxon>
        <taxon>Insecta</taxon>
        <taxon>Pterygota</taxon>
        <taxon>Neoptera</taxon>
        <taxon>Polyneoptera</taxon>
        <taxon>Dictyoptera</taxon>
        <taxon>Blattodea</taxon>
        <taxon>Blattoidea</taxon>
        <taxon>Blattidae</taxon>
        <taxon>Blattinae</taxon>
        <taxon>Periplaneta</taxon>
    </lineage>
</organism>
<accession>A0ABQ8RY12</accession>
<reference evidence="2 3" key="1">
    <citation type="journal article" date="2022" name="Allergy">
        <title>Genome assembly and annotation of Periplaneta americana reveal a comprehensive cockroach allergen profile.</title>
        <authorList>
            <person name="Wang L."/>
            <person name="Xiong Q."/>
            <person name="Saelim N."/>
            <person name="Wang L."/>
            <person name="Nong W."/>
            <person name="Wan A.T."/>
            <person name="Shi M."/>
            <person name="Liu X."/>
            <person name="Cao Q."/>
            <person name="Hui J.H.L."/>
            <person name="Sookrung N."/>
            <person name="Leung T.F."/>
            <person name="Tungtrongchitr A."/>
            <person name="Tsui S.K.W."/>
        </authorList>
    </citation>
    <scope>NUCLEOTIDE SEQUENCE [LARGE SCALE GENOMIC DNA]</scope>
    <source>
        <strain evidence="2">PWHHKU_190912</strain>
    </source>
</reference>
<gene>
    <name evidence="2" type="ORF">ANN_26369</name>
</gene>
<evidence type="ECO:0000256" key="1">
    <source>
        <dbReference type="SAM" id="MobiDB-lite"/>
    </source>
</evidence>
<comment type="caution">
    <text evidence="2">The sequence shown here is derived from an EMBL/GenBank/DDBJ whole genome shotgun (WGS) entry which is preliminary data.</text>
</comment>
<name>A0ABQ8RY12_PERAM</name>
<sequence length="149" mass="17034">MPSKMAQFEKSMHHVCKKPPQHKTPPPYVEEMQKILETTKEIILPGEQVSDSDAEPSLRLNTGSRNSLSQSVNLAEVHAFLHSLHQDREAREKKEEERSRCVQTQLEKQTEQIQQLTNPVTDMKETLLNKKLTRLLQTALLQELSPGAN</sequence>
<dbReference type="EMBL" id="JAJSOF020000039">
    <property type="protein sequence ID" value="KAJ4426571.1"/>
    <property type="molecule type" value="Genomic_DNA"/>
</dbReference>
<proteinExistence type="predicted"/>
<protein>
    <submittedName>
        <fullName evidence="2">Uncharacterized protein</fullName>
    </submittedName>
</protein>